<evidence type="ECO:0000313" key="3">
    <source>
        <dbReference type="RefSeq" id="XP_030511447.1"/>
    </source>
</evidence>
<dbReference type="GeneID" id="115725838"/>
<proteinExistence type="predicted"/>
<dbReference type="PANTHER" id="PTHR47871:SF2">
    <property type="entry name" value="OS03G0221300 PROTEIN"/>
    <property type="match status" value="1"/>
</dbReference>
<feature type="region of interest" description="Disordered" evidence="1">
    <location>
        <begin position="1"/>
        <end position="28"/>
    </location>
</feature>
<organism evidence="2 3">
    <name type="scientific">Rhodamnia argentea</name>
    <dbReference type="NCBI Taxonomy" id="178133"/>
    <lineage>
        <taxon>Eukaryota</taxon>
        <taxon>Viridiplantae</taxon>
        <taxon>Streptophyta</taxon>
        <taxon>Embryophyta</taxon>
        <taxon>Tracheophyta</taxon>
        <taxon>Spermatophyta</taxon>
        <taxon>Magnoliopsida</taxon>
        <taxon>eudicotyledons</taxon>
        <taxon>Gunneridae</taxon>
        <taxon>Pentapetalae</taxon>
        <taxon>rosids</taxon>
        <taxon>malvids</taxon>
        <taxon>Myrtales</taxon>
        <taxon>Myrtaceae</taxon>
        <taxon>Myrtoideae</taxon>
        <taxon>Myrteae</taxon>
        <taxon>Australasian group</taxon>
        <taxon>Rhodamnia</taxon>
    </lineage>
</organism>
<keyword evidence="2" id="KW-1185">Reference proteome</keyword>
<reference evidence="2" key="1">
    <citation type="submission" date="2025-05" db="UniProtKB">
        <authorList>
            <consortium name="RefSeq"/>
        </authorList>
    </citation>
    <scope>NUCLEOTIDE SEQUENCE [LARGE SCALE GENOMIC DNA]</scope>
</reference>
<evidence type="ECO:0000313" key="2">
    <source>
        <dbReference type="Proteomes" id="UP000827889"/>
    </source>
</evidence>
<dbReference type="Proteomes" id="UP000827889">
    <property type="component" value="Chromosome 2"/>
</dbReference>
<sequence>MGINAETSARAKVARLEPDGETGGSIWSSELDHVPLTQRRNWLMNSRPRASGGPLNCVAPEGEAEKPVVAVGDALVLKKEEEDYNMQVVSGRDFAGNKCCSESEKIWICSVEGKSSEGLNQSGKVHEKNVQDECGTVAFDTSRDATAVCLGHTSDSEMTLNKRNGEIQDDGWSHELEHVPLLLRKKMLLAGKKVPSADSPKSAISHVDDSPRTSHQDVAVVKEEKLLHPSGTSGDDFAKNIDGTTRDEIQSLLVSNEVDSRDMLELGDADICASTVTDASETSVSQCCFGANQVSSLPIVFENALSSKSRDFLELQKCINRTVSKGKLPKSNLCNGQDPVLSPKMITKPAAALKQSVKVKIEPPDHHAMPKSDNTSQDHLKMLPVKREAQDYDDLSSDKVDHMLLRERLELLTSHTDSVADTNETYRCYTELISSVRESSHPVPESVKLTVPKRLRKRKKTATDSVETALDEDAPGLLKVLLDQGVTVDEIKLYGEAECNELVDESSINDGFAELEDVISKLFSQRQSFLKFAPMRGSKDAKISYCLACLLSLVEQTRYLRFRKWPAEWGWCRDLQSFIFVFERHNRIVLERPEYGYATYFFELVDSLPIDWQIKRLVIAMKLTSCSRVTLIENKALSVGEDLTEGEARVLMEYGWVPNTGLGTMLNYCDRVIHDQRNEMDTSEWRAKIGKLLIEGYNGGSIVPTNIRKITEHRSSMERENLEIAQVKMEAEL</sequence>
<accession>A0A8B8MP51</accession>
<dbReference type="RefSeq" id="XP_030511447.1">
    <property type="nucleotide sequence ID" value="XM_030655587.1"/>
</dbReference>
<feature type="region of interest" description="Disordered" evidence="1">
    <location>
        <begin position="194"/>
        <end position="214"/>
    </location>
</feature>
<gene>
    <name evidence="3" type="primary">LOC115725838</name>
</gene>
<protein>
    <submittedName>
        <fullName evidence="3">Uncharacterized protein LOC115725838 isoform X2</fullName>
    </submittedName>
</protein>
<dbReference type="PANTHER" id="PTHR47871">
    <property type="entry name" value="NAC DOMAIN-CONTAINING PROTEIN 8"/>
    <property type="match status" value="1"/>
</dbReference>
<reference evidence="3" key="2">
    <citation type="submission" date="2025-08" db="UniProtKB">
        <authorList>
            <consortium name="RefSeq"/>
        </authorList>
    </citation>
    <scope>IDENTIFICATION</scope>
    <source>
        <tissue evidence="3">Leaf</tissue>
    </source>
</reference>
<dbReference type="AlphaFoldDB" id="A0A8B8MP51"/>
<evidence type="ECO:0000256" key="1">
    <source>
        <dbReference type="SAM" id="MobiDB-lite"/>
    </source>
</evidence>
<name>A0A8B8MP51_9MYRT</name>